<evidence type="ECO:0000313" key="7">
    <source>
        <dbReference type="Proteomes" id="UP000236291"/>
    </source>
</evidence>
<organism evidence="6 7">
    <name type="scientific">Trifolium pratense</name>
    <name type="common">Red clover</name>
    <dbReference type="NCBI Taxonomy" id="57577"/>
    <lineage>
        <taxon>Eukaryota</taxon>
        <taxon>Viridiplantae</taxon>
        <taxon>Streptophyta</taxon>
        <taxon>Embryophyta</taxon>
        <taxon>Tracheophyta</taxon>
        <taxon>Spermatophyta</taxon>
        <taxon>Magnoliopsida</taxon>
        <taxon>eudicotyledons</taxon>
        <taxon>Gunneridae</taxon>
        <taxon>Pentapetalae</taxon>
        <taxon>rosids</taxon>
        <taxon>fabids</taxon>
        <taxon>Fabales</taxon>
        <taxon>Fabaceae</taxon>
        <taxon>Papilionoideae</taxon>
        <taxon>50 kb inversion clade</taxon>
        <taxon>NPAAA clade</taxon>
        <taxon>Hologalegina</taxon>
        <taxon>IRL clade</taxon>
        <taxon>Trifolieae</taxon>
        <taxon>Trifolium</taxon>
    </lineage>
</organism>
<dbReference type="Gene3D" id="1.10.150.20">
    <property type="entry name" value="5' to 3' exonuclease, C-terminal subdomain"/>
    <property type="match status" value="1"/>
</dbReference>
<reference evidence="6 7" key="1">
    <citation type="journal article" date="2014" name="Am. J. Bot.">
        <title>Genome assembly and annotation for red clover (Trifolium pratense; Fabaceae).</title>
        <authorList>
            <person name="Istvanek J."/>
            <person name="Jaros M."/>
            <person name="Krenek A."/>
            <person name="Repkova J."/>
        </authorList>
    </citation>
    <scope>NUCLEOTIDE SEQUENCE [LARGE SCALE GENOMIC DNA]</scope>
    <source>
        <strain evidence="7">cv. Tatra</strain>
        <tissue evidence="6">Young leaves</tissue>
    </source>
</reference>
<keyword evidence="4" id="KW-0067">ATP-binding</keyword>
<dbReference type="InterPro" id="IPR050474">
    <property type="entry name" value="Hel308_SKI2-like"/>
</dbReference>
<evidence type="ECO:0000256" key="3">
    <source>
        <dbReference type="ARBA" id="ARBA00022806"/>
    </source>
</evidence>
<dbReference type="GO" id="GO:1990904">
    <property type="term" value="C:ribonucleoprotein complex"/>
    <property type="evidence" value="ECO:0007669"/>
    <property type="project" value="UniProtKB-KW"/>
</dbReference>
<dbReference type="GO" id="GO:0005634">
    <property type="term" value="C:nucleus"/>
    <property type="evidence" value="ECO:0007669"/>
    <property type="project" value="TreeGrafter"/>
</dbReference>
<dbReference type="InterPro" id="IPR057842">
    <property type="entry name" value="WH_MER3"/>
</dbReference>
<dbReference type="FunFam" id="1.10.10.10:FF:000012">
    <property type="entry name" value="U5 small nuclear ribonucleoprotein helicase"/>
    <property type="match status" value="1"/>
</dbReference>
<dbReference type="GO" id="GO:0016787">
    <property type="term" value="F:hydrolase activity"/>
    <property type="evidence" value="ECO:0007669"/>
    <property type="project" value="UniProtKB-KW"/>
</dbReference>
<dbReference type="PANTHER" id="PTHR47961">
    <property type="entry name" value="DNA POLYMERASE THETA, PUTATIVE (AFU_ORTHOLOGUE AFUA_1G05260)-RELATED"/>
    <property type="match status" value="1"/>
</dbReference>
<evidence type="ECO:0000256" key="4">
    <source>
        <dbReference type="ARBA" id="ARBA00022840"/>
    </source>
</evidence>
<dbReference type="InterPro" id="IPR036388">
    <property type="entry name" value="WH-like_DNA-bd_sf"/>
</dbReference>
<dbReference type="Pfam" id="PF02889">
    <property type="entry name" value="Sec63"/>
    <property type="match status" value="1"/>
</dbReference>
<evidence type="ECO:0000256" key="2">
    <source>
        <dbReference type="ARBA" id="ARBA00022801"/>
    </source>
</evidence>
<dbReference type="GO" id="GO:0003676">
    <property type="term" value="F:nucleic acid binding"/>
    <property type="evidence" value="ECO:0007669"/>
    <property type="project" value="InterPro"/>
</dbReference>
<dbReference type="Pfam" id="PF00270">
    <property type="entry name" value="DEAD"/>
    <property type="match status" value="1"/>
</dbReference>
<keyword evidence="2" id="KW-0378">Hydrolase</keyword>
<dbReference type="GO" id="GO:0004386">
    <property type="term" value="F:helicase activity"/>
    <property type="evidence" value="ECO:0007669"/>
    <property type="project" value="UniProtKB-KW"/>
</dbReference>
<evidence type="ECO:0000313" key="6">
    <source>
        <dbReference type="EMBL" id="PNY11314.1"/>
    </source>
</evidence>
<evidence type="ECO:0000259" key="5">
    <source>
        <dbReference type="PROSITE" id="PS51192"/>
    </source>
</evidence>
<dbReference type="STRING" id="57577.A0A2K3P7Q6"/>
<dbReference type="SMART" id="SM00973">
    <property type="entry name" value="Sec63"/>
    <property type="match status" value="1"/>
</dbReference>
<dbReference type="Gene3D" id="2.60.40.150">
    <property type="entry name" value="C2 domain"/>
    <property type="match status" value="2"/>
</dbReference>
<dbReference type="SUPFAM" id="SSF81296">
    <property type="entry name" value="E set domains"/>
    <property type="match status" value="1"/>
</dbReference>
<dbReference type="SUPFAM" id="SSF158702">
    <property type="entry name" value="Sec63 N-terminal domain-like"/>
    <property type="match status" value="1"/>
</dbReference>
<protein>
    <submittedName>
        <fullName evidence="6">U5 small nuclear ribonucleoprotein 200 kDa helicase-like protein</fullName>
    </submittedName>
</protein>
<dbReference type="PANTHER" id="PTHR47961:SF4">
    <property type="entry name" value="ACTIVATING SIGNAL COINTEGRATOR 1 COMPLEX SUBUNIT 3"/>
    <property type="match status" value="1"/>
</dbReference>
<feature type="domain" description="Helicase ATP-binding" evidence="5">
    <location>
        <begin position="165"/>
        <end position="339"/>
    </location>
</feature>
<comment type="caution">
    <text evidence="6">The sequence shown here is derived from an EMBL/GenBank/DDBJ whole genome shotgun (WGS) entry which is preliminary data.</text>
</comment>
<gene>
    <name evidence="6" type="ORF">L195_g007918</name>
</gene>
<evidence type="ECO:0000256" key="1">
    <source>
        <dbReference type="ARBA" id="ARBA00022741"/>
    </source>
</evidence>
<dbReference type="Gene3D" id="1.10.3380.10">
    <property type="entry name" value="Sec63 N-terminal domain-like domain"/>
    <property type="match status" value="1"/>
</dbReference>
<dbReference type="Gene3D" id="3.40.50.300">
    <property type="entry name" value="P-loop containing nucleotide triphosphate hydrolases"/>
    <property type="match status" value="2"/>
</dbReference>
<dbReference type="InterPro" id="IPR014756">
    <property type="entry name" value="Ig_E-set"/>
</dbReference>
<dbReference type="AlphaFoldDB" id="A0A2K3P7Q6"/>
<keyword evidence="3 6" id="KW-0347">Helicase</keyword>
<dbReference type="EMBL" id="ASHM01004454">
    <property type="protein sequence ID" value="PNY11314.1"/>
    <property type="molecule type" value="Genomic_DNA"/>
</dbReference>
<name>A0A2K3P7Q6_TRIPR</name>
<dbReference type="InterPro" id="IPR035892">
    <property type="entry name" value="C2_domain_sf"/>
</dbReference>
<dbReference type="SMART" id="SM00487">
    <property type="entry name" value="DEXDc"/>
    <property type="match status" value="1"/>
</dbReference>
<dbReference type="InterPro" id="IPR014001">
    <property type="entry name" value="Helicase_ATP-bd"/>
</dbReference>
<accession>A0A2K3P7Q6</accession>
<dbReference type="InterPro" id="IPR027417">
    <property type="entry name" value="P-loop_NTPase"/>
</dbReference>
<dbReference type="Gene3D" id="1.10.10.10">
    <property type="entry name" value="Winged helix-like DNA-binding domain superfamily/Winged helix DNA-binding domain"/>
    <property type="match status" value="1"/>
</dbReference>
<dbReference type="Proteomes" id="UP000236291">
    <property type="component" value="Unassembled WGS sequence"/>
</dbReference>
<dbReference type="InterPro" id="IPR011545">
    <property type="entry name" value="DEAD/DEAH_box_helicase_dom"/>
</dbReference>
<proteinExistence type="predicted"/>
<dbReference type="Pfam" id="PF23445">
    <property type="entry name" value="WHD_SNRNP200"/>
    <property type="match status" value="1"/>
</dbReference>
<dbReference type="GO" id="GO:0005524">
    <property type="term" value="F:ATP binding"/>
    <property type="evidence" value="ECO:0007669"/>
    <property type="project" value="UniProtKB-KW"/>
</dbReference>
<dbReference type="SUPFAM" id="SSF52540">
    <property type="entry name" value="P-loop containing nucleoside triphosphate hydrolases"/>
    <property type="match status" value="2"/>
</dbReference>
<keyword evidence="1" id="KW-0547">Nucleotide-binding</keyword>
<dbReference type="InterPro" id="IPR004179">
    <property type="entry name" value="Sec63-dom"/>
</dbReference>
<reference evidence="6 7" key="2">
    <citation type="journal article" date="2017" name="Front. Plant Sci.">
        <title>Gene Classification and Mining of Molecular Markers Useful in Red Clover (Trifolium pratense) Breeding.</title>
        <authorList>
            <person name="Istvanek J."/>
            <person name="Dluhosova J."/>
            <person name="Dluhos P."/>
            <person name="Patkova L."/>
            <person name="Nedelnik J."/>
            <person name="Repkova J."/>
        </authorList>
    </citation>
    <scope>NUCLEOTIDE SEQUENCE [LARGE SCALE GENOMIC DNA]</scope>
    <source>
        <strain evidence="7">cv. Tatra</strain>
        <tissue evidence="6">Young leaves</tissue>
    </source>
</reference>
<sequence>MDFVRPVINLDATVKPLTRTMLAVELKLTPNSLSQTLTIDVVMEDRETPNVNPRTLHHQLYELNHRYVGQTTTLNFLVRMQSPLPKQYVVELYSSYVLDPAAPRYILEVPLTQLFLPQEEISRFRANPFNVKPLLPVTSLGNATYEALYHNQFIYFNHIQMQVFPVLYNSNENVFLAALNGSGKTICAELAILRNHQEGNMRVVYIAATRSLAHKQCREWKKKFEGGLNLRTVELTGETFTDLKLLGEGQIIVTTSQIWDALSYHWKQRSYIRRVGLFIIDDLHFIGGGQEGYVLERVIVSIRDAIHHQKNIRMVAMSTSATNAEDIGEWIGADSNGIFNFPITARPVPLKVSFRDVEFYESDDSFSTRFKCMARITDDFIRKHGNYGEHIIVYVPTRDHVQTAVEALAELREPFSLQEKDTIAAYVLDIKNAALKSVLSLGVSFLHESLDDSDKEVVVDLFNKGLIKLCVASSYMAWEESLLAHLVVVMGTQFNDYDGPSYSDLDIFKMMGKAGRHSNDGDQKVFIFCPPNKRKHYQMCLNESWPIESCLQHNLDIILNSEIVAGIVESVQDGINCLAKTFMCRRLHKNPGYYNFQGVSDEDVANHLTTLVVRAMTKLIASGMVVLNHDENKVSPSNLGRISSENYINYETIEIFSTRLTQNSDLTEVLETLCLASEFDALPIRRIFIEEEEMRKLITQQRFPHPNQQVTDPQLVTDPHVKTNALLQAHLSRLPLTSVNLAADQRNILLSLDRLLVGLMKFIRARHWATLLPRAIEVNQMIVQAIWHDDSHFLQLPHLTRELVAICNENNIHNFNDWKTMENRVKELLKLTISQWSDITCFIERSGLPLLKYRISEDAITIGGQRTIDLMLSCKRKSEEIVIRFPYYPSGRRQSWWILLFDAQDQLLTVEFVSSWTSNTTTPLRFQCPVQAENATYNLMFVSESIKGVSVMQSFIVNGWAVG</sequence>
<dbReference type="PROSITE" id="PS51192">
    <property type="entry name" value="HELICASE_ATP_BIND_1"/>
    <property type="match status" value="1"/>
</dbReference>
<keyword evidence="6" id="KW-0687">Ribonucleoprotein</keyword>